<dbReference type="EMBL" id="ACRG01000009">
    <property type="protein sequence ID" value="EFV80526.1"/>
    <property type="molecule type" value="Genomic_DNA"/>
</dbReference>
<organism evidence="2 3">
    <name type="scientific">Neisseria mucosa C102</name>
    <dbReference type="NCBI Taxonomy" id="435832"/>
    <lineage>
        <taxon>Bacteria</taxon>
        <taxon>Pseudomonadati</taxon>
        <taxon>Pseudomonadota</taxon>
        <taxon>Betaproteobacteria</taxon>
        <taxon>Neisseriales</taxon>
        <taxon>Neisseriaceae</taxon>
        <taxon>Neisseria</taxon>
    </lineage>
</organism>
<feature type="domain" description="DUF4435" evidence="1">
    <location>
        <begin position="31"/>
        <end position="262"/>
    </location>
</feature>
<dbReference type="InterPro" id="IPR029492">
    <property type="entry name" value="DUF4435"/>
</dbReference>
<dbReference type="RefSeq" id="WP_003748125.1">
    <property type="nucleotide sequence ID" value="NZ_GL635794.1"/>
</dbReference>
<dbReference type="Pfam" id="PF14491">
    <property type="entry name" value="DUF4435"/>
    <property type="match status" value="1"/>
</dbReference>
<gene>
    <name evidence="2" type="ORF">HMPREF0604_01341</name>
</gene>
<evidence type="ECO:0000259" key="1">
    <source>
        <dbReference type="Pfam" id="PF14491"/>
    </source>
</evidence>
<proteinExistence type="predicted"/>
<reference evidence="2 3" key="1">
    <citation type="submission" date="2010-12" db="EMBL/GenBank/DDBJ databases">
        <title>The Genome Sequence of Neisseria mucosa strain C102.</title>
        <authorList>
            <consortium name="The Broad Institute Genome Sequencing Platform"/>
            <person name="Earl A."/>
            <person name="Ward D."/>
            <person name="Feldgarden M."/>
            <person name="Gevers D."/>
            <person name="Sibley C.D."/>
            <person name="Field T.R."/>
            <person name="Grinwis M."/>
            <person name="Eshaghurshan C.S."/>
            <person name="Surette M."/>
            <person name="Young S.K."/>
            <person name="Zeng Q."/>
            <person name="Gargeya S."/>
            <person name="Fitzgerald M."/>
            <person name="Haas B."/>
            <person name="Abouelleil A."/>
            <person name="Alvarado L."/>
            <person name="Arachchi H.M."/>
            <person name="Berlin A."/>
            <person name="Brown A."/>
            <person name="Chapman S.B."/>
            <person name="Chen Z."/>
            <person name="Dunbar C."/>
            <person name="Freedman E."/>
            <person name="Gearin G."/>
            <person name="Gellesch M."/>
            <person name="Goldberg J."/>
            <person name="Griggs A."/>
            <person name="Gujja S."/>
            <person name="Heilman E."/>
            <person name="Heiman D."/>
            <person name="Howarth C."/>
            <person name="Larson L."/>
            <person name="Lui A."/>
            <person name="MacDonald P.J.P."/>
            <person name="Mehta T."/>
            <person name="Montmayeur A."/>
            <person name="Murphy C."/>
            <person name="Neiman D."/>
            <person name="Pearson M."/>
            <person name="Priest M."/>
            <person name="Roberts A."/>
            <person name="Saif S."/>
            <person name="Shea T."/>
            <person name="Shenoy N."/>
            <person name="Sisk P."/>
            <person name="Stolte C."/>
            <person name="Sykes S."/>
            <person name="White J."/>
            <person name="Yandava C."/>
            <person name="Nusbaum C."/>
            <person name="Birren B."/>
        </authorList>
    </citation>
    <scope>NUCLEOTIDE SEQUENCE [LARGE SCALE GENOMIC DNA]</scope>
    <source>
        <strain evidence="2 3">C102</strain>
    </source>
</reference>
<sequence length="307" mass="35786">MIKPHKSLKDVAQSPTYIIDEAKLIFNSYKKITLVVEGETDRDLLVPFFIGKPIRFTESKGKDKSLNMLDLLNQKSEVEKRGIYFLIDVDYDYLCSRIKEDSNLIYSFYCTDTKTFFFNDIETFLVNSQALTKLLVNLHPKDNVDINDCLRLLLPKLENFSREVGAIRAANEMLADKRTILDGVDLFEFISFNNSNLSNWNMSFDIENLRERLSSCSPRKSDIDDLFEKAYELKQTEPKWRLSRGHDVTEILKDFFLHHTKKYLLKEDRSGKKYASDIEVLLRIAAEQEEFLKTNVGTKILQLLHNV</sequence>
<protein>
    <recommendedName>
        <fullName evidence="1">DUF4435 domain-containing protein</fullName>
    </recommendedName>
</protein>
<accession>A0ABN0CBA1</accession>
<evidence type="ECO:0000313" key="2">
    <source>
        <dbReference type="EMBL" id="EFV80526.1"/>
    </source>
</evidence>
<keyword evidence="3" id="KW-1185">Reference proteome</keyword>
<comment type="caution">
    <text evidence="2">The sequence shown here is derived from an EMBL/GenBank/DDBJ whole genome shotgun (WGS) entry which is preliminary data.</text>
</comment>
<dbReference type="Proteomes" id="UP000003612">
    <property type="component" value="Unassembled WGS sequence"/>
</dbReference>
<evidence type="ECO:0000313" key="3">
    <source>
        <dbReference type="Proteomes" id="UP000003612"/>
    </source>
</evidence>
<name>A0ABN0CBA1_NEIMU</name>